<dbReference type="Proteomes" id="UP000195455">
    <property type="component" value="Unassembled WGS sequence"/>
</dbReference>
<evidence type="ECO:0000256" key="2">
    <source>
        <dbReference type="ARBA" id="ARBA00023136"/>
    </source>
</evidence>
<dbReference type="InterPro" id="IPR050768">
    <property type="entry name" value="UPF0353/GerABKA_families"/>
</dbReference>
<feature type="transmembrane region" description="Helical" evidence="3">
    <location>
        <begin position="247"/>
        <end position="268"/>
    </location>
</feature>
<reference evidence="5" key="1">
    <citation type="submission" date="2017-04" db="EMBL/GenBank/DDBJ databases">
        <title>Function of individual gut microbiota members based on whole genome sequencing of pure cultures obtained from chicken caecum.</title>
        <authorList>
            <person name="Medvecky M."/>
            <person name="Cejkova D."/>
            <person name="Polansky O."/>
            <person name="Karasova D."/>
            <person name="Kubasova T."/>
            <person name="Cizek A."/>
            <person name="Rychlik I."/>
        </authorList>
    </citation>
    <scope>NUCLEOTIDE SEQUENCE [LARGE SCALE GENOMIC DNA]</scope>
    <source>
        <strain evidence="5">An75</strain>
    </source>
</reference>
<name>A0A1Y3UHV7_9FIRM</name>
<keyword evidence="2 3" id="KW-0472">Membrane</keyword>
<evidence type="ECO:0000313" key="4">
    <source>
        <dbReference type="EMBL" id="OUN45949.1"/>
    </source>
</evidence>
<dbReference type="PANTHER" id="PTHR22550:SF5">
    <property type="entry name" value="LEUCINE ZIPPER PROTEIN 4"/>
    <property type="match status" value="1"/>
</dbReference>
<dbReference type="GO" id="GO:0009847">
    <property type="term" value="P:spore germination"/>
    <property type="evidence" value="ECO:0007669"/>
    <property type="project" value="InterPro"/>
</dbReference>
<feature type="transmembrane region" description="Helical" evidence="3">
    <location>
        <begin position="412"/>
        <end position="437"/>
    </location>
</feature>
<dbReference type="PIRSF" id="PIRSF005690">
    <property type="entry name" value="GerBA"/>
    <property type="match status" value="1"/>
</dbReference>
<feature type="transmembrane region" description="Helical" evidence="3">
    <location>
        <begin position="379"/>
        <end position="400"/>
    </location>
</feature>
<dbReference type="AlphaFoldDB" id="A0A1Y3UHV7"/>
<gene>
    <name evidence="4" type="ORF">B5G26_01075</name>
</gene>
<feature type="transmembrane region" description="Helical" evidence="3">
    <location>
        <begin position="289"/>
        <end position="308"/>
    </location>
</feature>
<sequence>MLEIGKNLAANRAAMKELFADCGDIVFRDFAAAEGQGQLFLVYVDNMVNTTAVEDAIMTNIMNRCHDTETEERLLGLMESVIANRDVQQVDTIEKAAAGVLAGDTVIFMEGSSFALQASTRGYPNRGVGHTETEVVVQGPKDAFTELLAFNLVLIRRRIQDTRLKVVRTKAGSRTKTDVALMYFSDLVRPEILRQAKRQLERLRTDSILDCGSLEQLLEKRQFSPFPQLQMTERPDKAAAALLEGRVVLVVDNTPFVILLPVTLNLFFQAAEDYYDRWEIMSLIRFMRYVAAFVAVALPGLYLALTVYHPELLPTSLALKIATTRQSIPFSVAVEVISMELAFELLREAGVRLPSPVSATIGIVGGIIIGSAAVDAGLVSPAVVIISALTGICSFVIPNISVVSGLRLSKYLVIFLSSALGLYGFWAGILLLVVHLAGLSSYGIPYLYPFCSASVNHYRDLEDSLFRLPLPWLKRQSIFMKKRGER</sequence>
<organism evidence="4 5">
    <name type="scientific">Anaerotignum lactatifermentans</name>
    <dbReference type="NCBI Taxonomy" id="160404"/>
    <lineage>
        <taxon>Bacteria</taxon>
        <taxon>Bacillati</taxon>
        <taxon>Bacillota</taxon>
        <taxon>Clostridia</taxon>
        <taxon>Lachnospirales</taxon>
        <taxon>Anaerotignaceae</taxon>
        <taxon>Anaerotignum</taxon>
    </lineage>
</organism>
<comment type="caution">
    <text evidence="4">The sequence shown here is derived from an EMBL/GenBank/DDBJ whole genome shotgun (WGS) entry which is preliminary data.</text>
</comment>
<evidence type="ECO:0000313" key="5">
    <source>
        <dbReference type="Proteomes" id="UP000195455"/>
    </source>
</evidence>
<dbReference type="EMBL" id="NFHM01000001">
    <property type="protein sequence ID" value="OUN45949.1"/>
    <property type="molecule type" value="Genomic_DNA"/>
</dbReference>
<dbReference type="GO" id="GO:0016020">
    <property type="term" value="C:membrane"/>
    <property type="evidence" value="ECO:0007669"/>
    <property type="project" value="InterPro"/>
</dbReference>
<accession>A0A1Y3UHV7</accession>
<comment type="similarity">
    <text evidence="1">Belongs to the GerABKA family.</text>
</comment>
<keyword evidence="3" id="KW-0812">Transmembrane</keyword>
<keyword evidence="3" id="KW-1133">Transmembrane helix</keyword>
<dbReference type="InterPro" id="IPR004995">
    <property type="entry name" value="Spore_Ger"/>
</dbReference>
<dbReference type="Pfam" id="PF03323">
    <property type="entry name" value="GerA"/>
    <property type="match status" value="1"/>
</dbReference>
<evidence type="ECO:0000256" key="1">
    <source>
        <dbReference type="ARBA" id="ARBA00005278"/>
    </source>
</evidence>
<evidence type="ECO:0000256" key="3">
    <source>
        <dbReference type="SAM" id="Phobius"/>
    </source>
</evidence>
<protein>
    <submittedName>
        <fullName evidence="4">Spore germination protein</fullName>
    </submittedName>
</protein>
<dbReference type="PANTHER" id="PTHR22550">
    <property type="entry name" value="SPORE GERMINATION PROTEIN"/>
    <property type="match status" value="1"/>
</dbReference>
<proteinExistence type="inferred from homology"/>